<reference evidence="1 2" key="1">
    <citation type="submission" date="2011-02" db="EMBL/GenBank/DDBJ databases">
        <authorList>
            <person name="Muzny D."/>
            <person name="Qin X."/>
            <person name="Deng J."/>
            <person name="Jiang H."/>
            <person name="Liu Y."/>
            <person name="Qu J."/>
            <person name="Song X.-Z."/>
            <person name="Zhang L."/>
            <person name="Thornton R."/>
            <person name="Coyle M."/>
            <person name="Francisco L."/>
            <person name="Jackson L."/>
            <person name="Javaid M."/>
            <person name="Korchina V."/>
            <person name="Kovar C."/>
            <person name="Mata R."/>
            <person name="Mathew T."/>
            <person name="Ngo R."/>
            <person name="Nguyen L."/>
            <person name="Nguyen N."/>
            <person name="Okwuonu G."/>
            <person name="Ongeri F."/>
            <person name="Pham C."/>
            <person name="Simmons D."/>
            <person name="Wilczek-Boney K."/>
            <person name="Hale W."/>
            <person name="Jakkamsetti A."/>
            <person name="Pham P."/>
            <person name="Ruth R."/>
            <person name="San Lucas F."/>
            <person name="Warren J."/>
            <person name="Zhang J."/>
            <person name="Zhao Z."/>
            <person name="Zhou C."/>
            <person name="Zhu D."/>
            <person name="Lee S."/>
            <person name="Bess C."/>
            <person name="Blankenburg K."/>
            <person name="Forbes L."/>
            <person name="Fu Q."/>
            <person name="Gubbala S."/>
            <person name="Hirani K."/>
            <person name="Jayaseelan J.C."/>
            <person name="Lara F."/>
            <person name="Munidasa M."/>
            <person name="Palculict T."/>
            <person name="Patil S."/>
            <person name="Pu L.-L."/>
            <person name="Saada N."/>
            <person name="Tang L."/>
            <person name="Weissenberger G."/>
            <person name="Zhu Y."/>
            <person name="Hemphill L."/>
            <person name="Shang Y."/>
            <person name="Youmans B."/>
            <person name="Ayvaz T."/>
            <person name="Ross M."/>
            <person name="Santibanez J."/>
            <person name="Aqrawi P."/>
            <person name="Gross S."/>
            <person name="Joshi V."/>
            <person name="Fowler G."/>
            <person name="Nazareth L."/>
            <person name="Reid J."/>
            <person name="Worley K."/>
            <person name="Petrosino J."/>
            <person name="Highlander S."/>
            <person name="Gibbs R."/>
        </authorList>
    </citation>
    <scope>NUCLEOTIDE SEQUENCE [LARGE SCALE GENOMIC DNA]</scope>
    <source>
        <strain evidence="1 2">ATCC BAA-1200</strain>
    </source>
</reference>
<comment type="caution">
    <text evidence="1">The sequence shown here is derived from an EMBL/GenBank/DDBJ whole genome shotgun (WGS) entry which is preliminary data.</text>
</comment>
<dbReference type="AlphaFoldDB" id="F2B9Q5"/>
<name>F2B9Q5_9NEIS</name>
<dbReference type="RefSeq" id="WP_007341439.1">
    <property type="nucleotide sequence ID" value="NZ_GL878494.1"/>
</dbReference>
<dbReference type="InterPro" id="IPR052942">
    <property type="entry name" value="LPS_cholinephosphotransferase"/>
</dbReference>
<dbReference type="STRING" id="267212.GCA_001063965_01324"/>
<dbReference type="OrthoDB" id="9802794at2"/>
<proteinExistence type="predicted"/>
<dbReference type="InterPro" id="IPR011990">
    <property type="entry name" value="TPR-like_helical_dom_sf"/>
</dbReference>
<dbReference type="Proteomes" id="UP000004105">
    <property type="component" value="Unassembled WGS sequence"/>
</dbReference>
<dbReference type="SUPFAM" id="SSF48452">
    <property type="entry name" value="TPR-like"/>
    <property type="match status" value="1"/>
</dbReference>
<gene>
    <name evidence="1" type="ORF">HMPREF9123_0427</name>
</gene>
<sequence>MHVLTKRIASLLPSVFIRRISKIHRELAAEKKHIRLTWYLRVNKIINALESANHPAVQRYAADLVLNGCATGFFYKAQSLSLQNKTNAAFEALDQLLKNIPFHPDGTYLLAELLAKKGFKEQSWEKLETLLQYSKRRKTWQALSNLVDTPEDFDRFYSLFQKKYPGQFSTLPFDLSCHLSNAAIRGERKDFALMIWREKFHGSNQGKTVKSNKLPEKRYNDELAAVALKSAKQVFSQSNITFFLISGTLLGAIREGKLLSHDKDIDLGVWDNYSINQLNEIFYNSGCFYVLPGNSNYLLVVRHVNGVTIDIFIHYRTETDYWHAGGKSIWHNTPFCLTPLHFLAEDYFIPKNYELYLTENYGNWRNPMTDFDSALDTPNMEISDKIDMAIYLYKKLASPKKLSNKMYQRLTTALSLLGESITKEKDESN</sequence>
<dbReference type="HOGENOM" id="CLU_722864_0_0_4"/>
<organism evidence="1 2">
    <name type="scientific">Neisseria bacilliformis ATCC BAA-1200</name>
    <dbReference type="NCBI Taxonomy" id="888742"/>
    <lineage>
        <taxon>Bacteria</taxon>
        <taxon>Pseudomonadati</taxon>
        <taxon>Pseudomonadota</taxon>
        <taxon>Betaproteobacteria</taxon>
        <taxon>Neisseriales</taxon>
        <taxon>Neisseriaceae</taxon>
        <taxon>Neisseria</taxon>
    </lineage>
</organism>
<dbReference type="PANTHER" id="PTHR43404:SF1">
    <property type="entry name" value="MNN4P"/>
    <property type="match status" value="1"/>
</dbReference>
<protein>
    <submittedName>
        <fullName evidence="1">CapZB protein</fullName>
    </submittedName>
</protein>
<dbReference type="PANTHER" id="PTHR43404">
    <property type="entry name" value="LIPOPOLYSACCHARIDE CHOLINEPHOSPHOTRANSFERASE LICD"/>
    <property type="match status" value="1"/>
</dbReference>
<accession>F2B9Q5</accession>
<evidence type="ECO:0000313" key="2">
    <source>
        <dbReference type="Proteomes" id="UP000004105"/>
    </source>
</evidence>
<dbReference type="EMBL" id="AFAY01000007">
    <property type="protein sequence ID" value="EGF11790.1"/>
    <property type="molecule type" value="Genomic_DNA"/>
</dbReference>
<keyword evidence="2" id="KW-1185">Reference proteome</keyword>
<evidence type="ECO:0000313" key="1">
    <source>
        <dbReference type="EMBL" id="EGF11790.1"/>
    </source>
</evidence>